<dbReference type="GO" id="GO:0003700">
    <property type="term" value="F:DNA-binding transcription factor activity"/>
    <property type="evidence" value="ECO:0007669"/>
    <property type="project" value="InterPro"/>
</dbReference>
<protein>
    <submittedName>
        <fullName evidence="2">Putative phage transcriptional regulator</fullName>
    </submittedName>
</protein>
<reference evidence="2 3" key="1">
    <citation type="submission" date="2019-09" db="EMBL/GenBank/DDBJ databases">
        <authorList>
            <person name="Depoorter E."/>
        </authorList>
    </citation>
    <scope>NUCLEOTIDE SEQUENCE [LARGE SCALE GENOMIC DNA]</scope>
    <source>
        <strain evidence="2">LMG 13014</strain>
    </source>
</reference>
<dbReference type="SMART" id="SM00347">
    <property type="entry name" value="HTH_MARR"/>
    <property type="match status" value="1"/>
</dbReference>
<dbReference type="SUPFAM" id="SSF46785">
    <property type="entry name" value="Winged helix' DNA-binding domain"/>
    <property type="match status" value="1"/>
</dbReference>
<accession>A0A6P2ST85</accession>
<dbReference type="PROSITE" id="PS51077">
    <property type="entry name" value="HTH_ICLR"/>
    <property type="match status" value="1"/>
</dbReference>
<evidence type="ECO:0000313" key="2">
    <source>
        <dbReference type="EMBL" id="VWC46906.1"/>
    </source>
</evidence>
<dbReference type="AlphaFoldDB" id="A0A6P2ST85"/>
<evidence type="ECO:0000313" key="3">
    <source>
        <dbReference type="Proteomes" id="UP000494261"/>
    </source>
</evidence>
<dbReference type="InterPro" id="IPR000835">
    <property type="entry name" value="HTH_MarR-typ"/>
</dbReference>
<dbReference type="EMBL" id="CABVQC010000082">
    <property type="protein sequence ID" value="VWC46906.1"/>
    <property type="molecule type" value="Genomic_DNA"/>
</dbReference>
<dbReference type="PANTHER" id="PTHR30136">
    <property type="entry name" value="HELIX-TURN-HELIX TRANSCRIPTIONAL REGULATOR, ICLR FAMILY"/>
    <property type="match status" value="1"/>
</dbReference>
<dbReference type="GO" id="GO:0045892">
    <property type="term" value="P:negative regulation of DNA-templated transcription"/>
    <property type="evidence" value="ECO:0007669"/>
    <property type="project" value="TreeGrafter"/>
</dbReference>
<evidence type="ECO:0000259" key="1">
    <source>
        <dbReference type="PROSITE" id="PS51077"/>
    </source>
</evidence>
<feature type="domain" description="HTH iclR-type" evidence="1">
    <location>
        <begin position="10"/>
        <end position="73"/>
    </location>
</feature>
<name>A0A6P2ST85_9BURK</name>
<dbReference type="InterPro" id="IPR036388">
    <property type="entry name" value="WH-like_DNA-bd_sf"/>
</dbReference>
<sequence>MAAAEPKGTSQSAGKVLDVLNVLLGNFAHGLTPTELAKATGLEPSSITRYVATLEEKGFAERIPETGRIRPSVRVAQQAMSILRSLEAAKSRLDELTSRLTIQR</sequence>
<dbReference type="Pfam" id="PF09339">
    <property type="entry name" value="HTH_IclR"/>
    <property type="match status" value="1"/>
</dbReference>
<dbReference type="Proteomes" id="UP000494261">
    <property type="component" value="Unassembled WGS sequence"/>
</dbReference>
<proteinExistence type="predicted"/>
<dbReference type="Gene3D" id="1.10.10.10">
    <property type="entry name" value="Winged helix-like DNA-binding domain superfamily/Winged helix DNA-binding domain"/>
    <property type="match status" value="1"/>
</dbReference>
<dbReference type="PANTHER" id="PTHR30136:SF35">
    <property type="entry name" value="HTH-TYPE TRANSCRIPTIONAL REGULATOR RV1719"/>
    <property type="match status" value="1"/>
</dbReference>
<dbReference type="InterPro" id="IPR005471">
    <property type="entry name" value="Tscrpt_reg_IclR_N"/>
</dbReference>
<dbReference type="InterPro" id="IPR036390">
    <property type="entry name" value="WH_DNA-bd_sf"/>
</dbReference>
<gene>
    <name evidence="2" type="ORF">BLA13014_07354</name>
</gene>
<dbReference type="RefSeq" id="WP_175026096.1">
    <property type="nucleotide sequence ID" value="NZ_CABVQC010000082.1"/>
</dbReference>
<organism evidence="2 3">
    <name type="scientific">Burkholderia aenigmatica</name>
    <dbReference type="NCBI Taxonomy" id="2015348"/>
    <lineage>
        <taxon>Bacteria</taxon>
        <taxon>Pseudomonadati</taxon>
        <taxon>Pseudomonadota</taxon>
        <taxon>Betaproteobacteria</taxon>
        <taxon>Burkholderiales</taxon>
        <taxon>Burkholderiaceae</taxon>
        <taxon>Burkholderia</taxon>
        <taxon>Burkholderia cepacia complex</taxon>
    </lineage>
</organism>
<dbReference type="GO" id="GO:0003677">
    <property type="term" value="F:DNA binding"/>
    <property type="evidence" value="ECO:0007669"/>
    <property type="project" value="InterPro"/>
</dbReference>
<dbReference type="PRINTS" id="PR00598">
    <property type="entry name" value="HTHMARR"/>
</dbReference>
<dbReference type="InterPro" id="IPR050707">
    <property type="entry name" value="HTH_MetabolicPath_Reg"/>
</dbReference>